<keyword evidence="6 8" id="KW-0368">Histidine biosynthesis</keyword>
<dbReference type="EC" id="3.1.3.15" evidence="3 8"/>
<evidence type="ECO:0000256" key="3">
    <source>
        <dbReference type="ARBA" id="ARBA00013085"/>
    </source>
</evidence>
<evidence type="ECO:0000313" key="10">
    <source>
        <dbReference type="EMBL" id="KEQ63988.1"/>
    </source>
</evidence>
<dbReference type="GO" id="GO:0004401">
    <property type="term" value="F:histidinol-phosphatase activity"/>
    <property type="evidence" value="ECO:0007669"/>
    <property type="project" value="UniProtKB-UniRule"/>
</dbReference>
<dbReference type="UniPathway" id="UPA00031">
    <property type="reaction ID" value="UER00013"/>
</dbReference>
<dbReference type="RefSeq" id="XP_040881011.1">
    <property type="nucleotide sequence ID" value="XM_041021220.1"/>
</dbReference>
<dbReference type="GeneID" id="63914593"/>
<dbReference type="EMBL" id="KL584830">
    <property type="protein sequence ID" value="KEQ63988.1"/>
    <property type="molecule type" value="Genomic_DNA"/>
</dbReference>
<dbReference type="InterPro" id="IPR010140">
    <property type="entry name" value="Histidinol_P_phosphatase_HisJ"/>
</dbReference>
<protein>
    <recommendedName>
        <fullName evidence="3 8">Histidinol-phosphatase</fullName>
        <shortName evidence="8">HolPase</shortName>
        <ecNumber evidence="3 8">3.1.3.15</ecNumber>
    </recommendedName>
</protein>
<keyword evidence="11" id="KW-1185">Reference proteome</keyword>
<dbReference type="InterPro" id="IPR004013">
    <property type="entry name" value="PHP_dom"/>
</dbReference>
<comment type="similarity">
    <text evidence="2 8">Belongs to the PHP hydrolase family. HisK subfamily.</text>
</comment>
<name>A0A074VU67_AURM1</name>
<dbReference type="AlphaFoldDB" id="A0A074VU67"/>
<accession>A0A074VU67</accession>
<dbReference type="Gene3D" id="3.20.20.140">
    <property type="entry name" value="Metal-dependent hydrolases"/>
    <property type="match status" value="1"/>
</dbReference>
<dbReference type="GO" id="GO:0005737">
    <property type="term" value="C:cytoplasm"/>
    <property type="evidence" value="ECO:0007669"/>
    <property type="project" value="TreeGrafter"/>
</dbReference>
<evidence type="ECO:0000256" key="7">
    <source>
        <dbReference type="ARBA" id="ARBA00049158"/>
    </source>
</evidence>
<dbReference type="GO" id="GO:0000105">
    <property type="term" value="P:L-histidine biosynthetic process"/>
    <property type="evidence" value="ECO:0007669"/>
    <property type="project" value="UniProtKB-UniRule"/>
</dbReference>
<evidence type="ECO:0000256" key="2">
    <source>
        <dbReference type="ARBA" id="ARBA00009152"/>
    </source>
</evidence>
<dbReference type="NCBIfam" id="TIGR01856">
    <property type="entry name" value="hisJ_fam"/>
    <property type="match status" value="1"/>
</dbReference>
<dbReference type="HOGENOM" id="CLU_054611_0_1_1"/>
<evidence type="ECO:0000259" key="9">
    <source>
        <dbReference type="Pfam" id="PF02811"/>
    </source>
</evidence>
<dbReference type="CDD" id="cd12110">
    <property type="entry name" value="PHP_HisPPase_Hisj_like"/>
    <property type="match status" value="1"/>
</dbReference>
<dbReference type="PANTHER" id="PTHR21039">
    <property type="entry name" value="HISTIDINOL PHOSPHATASE-RELATED"/>
    <property type="match status" value="1"/>
</dbReference>
<dbReference type="FunFam" id="3.20.20.140:FF:000059">
    <property type="entry name" value="Histidinol-phosphatase"/>
    <property type="match status" value="1"/>
</dbReference>
<proteinExistence type="inferred from homology"/>
<sequence length="301" mass="34108">MPHSHHSHSGQFCAHAACTLEEMVQQAISLNMDTFALTEHMPRHAADLYPEESDAQTLADLFDAYYPEALRLREKYASQINILIGFESEWIRPETNSIIKDLLARYKFDFFVGSIHHVHTKPIDFDHDMYHEARTISGGSDQDVFAAYFDQQYDMLKALTPPLVGHFDLIRLKSDDPNRVWTTMPAVWEKIVRNLDFVASYGGILEINSSAIRKGMSEPYPKAEVCKEFIKKGGRFALSDDSHATSQVGLNFSKVLSFLESTGISQVYHFISKTDNSFDTSTAKSVSLDQLKKHKFFAALS</sequence>
<comment type="catalytic activity">
    <reaction evidence="7 8">
        <text>L-histidinol phosphate + H2O = L-histidinol + phosphate</text>
        <dbReference type="Rhea" id="RHEA:14465"/>
        <dbReference type="ChEBI" id="CHEBI:15377"/>
        <dbReference type="ChEBI" id="CHEBI:43474"/>
        <dbReference type="ChEBI" id="CHEBI:57699"/>
        <dbReference type="ChEBI" id="CHEBI:57980"/>
        <dbReference type="EC" id="3.1.3.15"/>
    </reaction>
</comment>
<dbReference type="InterPro" id="IPR016195">
    <property type="entry name" value="Pol/histidinol_Pase-like"/>
</dbReference>
<feature type="domain" description="PHP" evidence="9">
    <location>
        <begin position="5"/>
        <end position="210"/>
    </location>
</feature>
<dbReference type="STRING" id="1043003.A0A074VU67"/>
<dbReference type="Pfam" id="PF02811">
    <property type="entry name" value="PHP"/>
    <property type="match status" value="1"/>
</dbReference>
<gene>
    <name evidence="10" type="ORF">M437DRAFT_46163</name>
</gene>
<comment type="pathway">
    <text evidence="1 8">Amino-acid biosynthesis; L-histidine biosynthesis; L-histidine from 5-phospho-alpha-D-ribose 1-diphosphate: step 8/9.</text>
</comment>
<organism evidence="10 11">
    <name type="scientific">Aureobasidium melanogenum (strain CBS 110374)</name>
    <name type="common">Aureobasidium pullulans var. melanogenum</name>
    <dbReference type="NCBI Taxonomy" id="1043003"/>
    <lineage>
        <taxon>Eukaryota</taxon>
        <taxon>Fungi</taxon>
        <taxon>Dikarya</taxon>
        <taxon>Ascomycota</taxon>
        <taxon>Pezizomycotina</taxon>
        <taxon>Dothideomycetes</taxon>
        <taxon>Dothideomycetidae</taxon>
        <taxon>Dothideales</taxon>
        <taxon>Saccotheciaceae</taxon>
        <taxon>Aureobasidium</taxon>
    </lineage>
</organism>
<evidence type="ECO:0000256" key="5">
    <source>
        <dbReference type="ARBA" id="ARBA00022801"/>
    </source>
</evidence>
<dbReference type="Proteomes" id="UP000030672">
    <property type="component" value="Unassembled WGS sequence"/>
</dbReference>
<evidence type="ECO:0000256" key="1">
    <source>
        <dbReference type="ARBA" id="ARBA00004970"/>
    </source>
</evidence>
<keyword evidence="5 8" id="KW-0378">Hydrolase</keyword>
<reference evidence="10 11" key="1">
    <citation type="journal article" date="2014" name="BMC Genomics">
        <title>Genome sequencing of four Aureobasidium pullulans varieties: biotechnological potential, stress tolerance, and description of new species.</title>
        <authorList>
            <person name="Gostin Ar C."/>
            <person name="Ohm R.A."/>
            <person name="Kogej T."/>
            <person name="Sonjak S."/>
            <person name="Turk M."/>
            <person name="Zajc J."/>
            <person name="Zalar P."/>
            <person name="Grube M."/>
            <person name="Sun H."/>
            <person name="Han J."/>
            <person name="Sharma A."/>
            <person name="Chiniquy J."/>
            <person name="Ngan C.Y."/>
            <person name="Lipzen A."/>
            <person name="Barry K."/>
            <person name="Grigoriev I.V."/>
            <person name="Gunde-Cimerman N."/>
        </authorList>
    </citation>
    <scope>NUCLEOTIDE SEQUENCE [LARGE SCALE GENOMIC DNA]</scope>
    <source>
        <strain evidence="10 11">CBS 110374</strain>
    </source>
</reference>
<evidence type="ECO:0000256" key="4">
    <source>
        <dbReference type="ARBA" id="ARBA00022605"/>
    </source>
</evidence>
<evidence type="ECO:0000256" key="8">
    <source>
        <dbReference type="RuleBase" id="RU366003"/>
    </source>
</evidence>
<keyword evidence="4 8" id="KW-0028">Amino-acid biosynthesis</keyword>
<evidence type="ECO:0000313" key="11">
    <source>
        <dbReference type="Proteomes" id="UP000030672"/>
    </source>
</evidence>
<dbReference type="SUPFAM" id="SSF89550">
    <property type="entry name" value="PHP domain-like"/>
    <property type="match status" value="1"/>
</dbReference>
<evidence type="ECO:0000256" key="6">
    <source>
        <dbReference type="ARBA" id="ARBA00023102"/>
    </source>
</evidence>
<dbReference type="PANTHER" id="PTHR21039:SF0">
    <property type="entry name" value="HISTIDINOL-PHOSPHATASE"/>
    <property type="match status" value="1"/>
</dbReference>